<accession>A0A3F3Q9W9</accession>
<dbReference type="InterPro" id="IPR036770">
    <property type="entry name" value="Ankyrin_rpt-contain_sf"/>
</dbReference>
<dbReference type="AlphaFoldDB" id="A0A3F3Q9W9"/>
<feature type="repeat" description="ANK" evidence="1">
    <location>
        <begin position="572"/>
        <end position="604"/>
    </location>
</feature>
<proteinExistence type="predicted"/>
<dbReference type="GeneID" id="38143373"/>
<dbReference type="InterPro" id="IPR010730">
    <property type="entry name" value="HET"/>
</dbReference>
<reference evidence="4 5" key="1">
    <citation type="submission" date="2018-07" db="EMBL/GenBank/DDBJ databases">
        <title>The genomes of Aspergillus section Nigri reveals drivers in fungal speciation.</title>
        <authorList>
            <consortium name="DOE Joint Genome Institute"/>
            <person name="Vesth T.C."/>
            <person name="Nybo J."/>
            <person name="Theobald S."/>
            <person name="Brandl J."/>
            <person name="Frisvad J.C."/>
            <person name="Nielsen K.F."/>
            <person name="Lyhne E.K."/>
            <person name="Kogle M.E."/>
            <person name="Kuo A."/>
            <person name="Riley R."/>
            <person name="Clum A."/>
            <person name="Nolan M."/>
            <person name="Lipzen A."/>
            <person name="Salamov A."/>
            <person name="Henrissat B."/>
            <person name="Wiebenga A."/>
            <person name="De vries R.P."/>
            <person name="Grigoriev I.V."/>
            <person name="Mortensen U.H."/>
            <person name="Andersen M.R."/>
            <person name="Baker S.E."/>
        </authorList>
    </citation>
    <scope>NUCLEOTIDE SEQUENCE [LARGE SCALE GENOMIC DNA]</scope>
    <source>
        <strain evidence="4 5">CBS 139.54b</strain>
    </source>
</reference>
<sequence length="639" mass="71696">MRLLSERRSATGSFIIELEEFPDVPSDKYAILSHTWGKGEVSLYDLQSGLAGNKQGFKKIRKCCAKALDDGFKYTWIDTCCIDKTSSAELFEAINSMYRWYQEADICYVYLDDFQSECDTSSSRWFTRGWTLQELIAPQRMKFLNKEWKELGTKENMQALLSGITGIPSDILTGRKDLESISIAQRMSWAARRVTTRIEDQAYSLLGIFGINIPLIYGEGKRSFIRLQEEILRVSDDQSIFAWKSPGEHHGGLLASSPGAFRDSANIVSHNAFSRLDKPITQSNKGIHLELRLIGKAPGLALAILNCIDRAKGDLLVALYLRDPFMTMEQFERVQCTELNYTDLRKYKCTQYPMRRICVKQRRLTDLKQQALSDVQLNISENKSVEDIIGDRERTKHNSMENNWEILSSFTARGDIDSLWGRSLLSEAAYHGHVPIVKLLLARDDLEFDACDIDHRTPLSFAASAGHVSVIQLLLETSKVSIDSRDVDDLTPLAWAAQNGHEKAVISLLENGAYVDSMNDWWWKAGISIPKGEIPLKTACTPLCLAARNGHYGVVRQLLASGADINTMDLCSGRTPLSFAAGNGHNKVVQLLLSKGAGVESKDIQFGRTPLAWAMENGYSEIVQRLQSEGTDTHTKDNQ</sequence>
<feature type="repeat" description="ANK" evidence="1">
    <location>
        <begin position="454"/>
        <end position="476"/>
    </location>
</feature>
<dbReference type="PROSITE" id="PS50297">
    <property type="entry name" value="ANK_REP_REGION"/>
    <property type="match status" value="5"/>
</dbReference>
<feature type="domain" description="DUF8212" evidence="3">
    <location>
        <begin position="222"/>
        <end position="245"/>
    </location>
</feature>
<organism evidence="4 5">
    <name type="scientific">Aspergillus welwitschiae</name>
    <dbReference type="NCBI Taxonomy" id="1341132"/>
    <lineage>
        <taxon>Eukaryota</taxon>
        <taxon>Fungi</taxon>
        <taxon>Dikarya</taxon>
        <taxon>Ascomycota</taxon>
        <taxon>Pezizomycotina</taxon>
        <taxon>Eurotiomycetes</taxon>
        <taxon>Eurotiomycetidae</taxon>
        <taxon>Eurotiales</taxon>
        <taxon>Aspergillaceae</taxon>
        <taxon>Aspergillus</taxon>
        <taxon>Aspergillus subgen. Circumdati</taxon>
    </lineage>
</organism>
<dbReference type="InterPro" id="IPR058525">
    <property type="entry name" value="DUF8212"/>
</dbReference>
<dbReference type="Pfam" id="PF12796">
    <property type="entry name" value="Ank_2"/>
    <property type="match status" value="2"/>
</dbReference>
<evidence type="ECO:0000259" key="2">
    <source>
        <dbReference type="Pfam" id="PF06985"/>
    </source>
</evidence>
<evidence type="ECO:0000256" key="1">
    <source>
        <dbReference type="PROSITE-ProRule" id="PRU00023"/>
    </source>
</evidence>
<evidence type="ECO:0000313" key="5">
    <source>
        <dbReference type="Proteomes" id="UP000253729"/>
    </source>
</evidence>
<dbReference type="PANTHER" id="PTHR10622">
    <property type="entry name" value="HET DOMAIN-CONTAINING PROTEIN"/>
    <property type="match status" value="1"/>
</dbReference>
<feature type="repeat" description="ANK" evidence="1">
    <location>
        <begin position="488"/>
        <end position="520"/>
    </location>
</feature>
<keyword evidence="1" id="KW-0040">ANK repeat</keyword>
<dbReference type="Proteomes" id="UP000253729">
    <property type="component" value="Unassembled WGS sequence"/>
</dbReference>
<dbReference type="PROSITE" id="PS50088">
    <property type="entry name" value="ANK_REPEAT"/>
    <property type="match status" value="5"/>
</dbReference>
<name>A0A3F3Q9W9_9EURO</name>
<gene>
    <name evidence="4" type="ORF">BDQ94DRAFT_185954</name>
</gene>
<protein>
    <submittedName>
        <fullName evidence="4">Ankyrin repeat-containing domain protein</fullName>
    </submittedName>
</protein>
<dbReference type="STRING" id="1341132.A0A3F3Q9W9"/>
<dbReference type="Pfam" id="PF26640">
    <property type="entry name" value="DUF8212"/>
    <property type="match status" value="1"/>
</dbReference>
<feature type="domain" description="Heterokaryon incompatibility" evidence="2">
    <location>
        <begin position="29"/>
        <end position="113"/>
    </location>
</feature>
<dbReference type="EMBL" id="KZ852039">
    <property type="protein sequence ID" value="RDH35948.1"/>
    <property type="molecule type" value="Genomic_DNA"/>
</dbReference>
<dbReference type="InterPro" id="IPR002110">
    <property type="entry name" value="Ankyrin_rpt"/>
</dbReference>
<dbReference type="SMART" id="SM00248">
    <property type="entry name" value="ANK"/>
    <property type="match status" value="6"/>
</dbReference>
<feature type="repeat" description="ANK" evidence="1">
    <location>
        <begin position="606"/>
        <end position="638"/>
    </location>
</feature>
<dbReference type="Pfam" id="PF06985">
    <property type="entry name" value="HET"/>
    <property type="match status" value="1"/>
</dbReference>
<feature type="repeat" description="ANK" evidence="1">
    <location>
        <begin position="538"/>
        <end position="570"/>
    </location>
</feature>
<evidence type="ECO:0000259" key="3">
    <source>
        <dbReference type="Pfam" id="PF26640"/>
    </source>
</evidence>
<dbReference type="PANTHER" id="PTHR10622:SF10">
    <property type="entry name" value="HET DOMAIN-CONTAINING PROTEIN"/>
    <property type="match status" value="1"/>
</dbReference>
<keyword evidence="5" id="KW-1185">Reference proteome</keyword>
<dbReference type="Gene3D" id="1.25.40.20">
    <property type="entry name" value="Ankyrin repeat-containing domain"/>
    <property type="match status" value="2"/>
</dbReference>
<dbReference type="SUPFAM" id="SSF48403">
    <property type="entry name" value="Ankyrin repeat"/>
    <property type="match status" value="1"/>
</dbReference>
<dbReference type="PRINTS" id="PR01415">
    <property type="entry name" value="ANKYRIN"/>
</dbReference>
<dbReference type="RefSeq" id="XP_026628970.1">
    <property type="nucleotide sequence ID" value="XM_026775017.1"/>
</dbReference>
<evidence type="ECO:0000313" key="4">
    <source>
        <dbReference type="EMBL" id="RDH35948.1"/>
    </source>
</evidence>